<evidence type="ECO:0000313" key="3">
    <source>
        <dbReference type="Proteomes" id="UP000034661"/>
    </source>
</evidence>
<dbReference type="Proteomes" id="UP000034661">
    <property type="component" value="Unassembled WGS sequence"/>
</dbReference>
<evidence type="ECO:0000256" key="1">
    <source>
        <dbReference type="SAM" id="Phobius"/>
    </source>
</evidence>
<comment type="caution">
    <text evidence="2">The sequence shown here is derived from an EMBL/GenBank/DDBJ whole genome shotgun (WGS) entry which is preliminary data.</text>
</comment>
<evidence type="ECO:0000313" key="2">
    <source>
        <dbReference type="EMBL" id="KKU94799.1"/>
    </source>
</evidence>
<evidence type="ECO:0008006" key="4">
    <source>
        <dbReference type="Google" id="ProtNLM"/>
    </source>
</evidence>
<keyword evidence="1" id="KW-1133">Transmembrane helix</keyword>
<feature type="transmembrane region" description="Helical" evidence="1">
    <location>
        <begin position="29"/>
        <end position="50"/>
    </location>
</feature>
<dbReference type="EMBL" id="LCPJ01000031">
    <property type="protein sequence ID" value="KKU94799.1"/>
    <property type="molecule type" value="Genomic_DNA"/>
</dbReference>
<protein>
    <recommendedName>
        <fullName evidence="4">Fimbrial assembly family protein</fullName>
    </recommendedName>
</protein>
<dbReference type="AlphaFoldDB" id="A0A0G1UKZ0"/>
<sequence length="179" mass="19768">MSSAQGKFGIDLLSKTELGGSFWGRFLEWALTTGRYIVILTELVVIAAFLSRFKLDKDYADLGDRITGKKAVLAAMANTESNFRLTQERLATARKIIDNQFKATVAIDRIMDKLPLGTEIVGLTASAQEVVAEARAESDTIIGEVISRLAQDKTWKEVELVNVSGDKQQGIRFSLRLTL</sequence>
<keyword evidence="1" id="KW-0812">Transmembrane</keyword>
<reference evidence="2 3" key="1">
    <citation type="journal article" date="2015" name="Nature">
        <title>rRNA introns, odd ribosomes, and small enigmatic genomes across a large radiation of phyla.</title>
        <authorList>
            <person name="Brown C.T."/>
            <person name="Hug L.A."/>
            <person name="Thomas B.C."/>
            <person name="Sharon I."/>
            <person name="Castelle C.J."/>
            <person name="Singh A."/>
            <person name="Wilkins M.J."/>
            <person name="Williams K.H."/>
            <person name="Banfield J.F."/>
        </authorList>
    </citation>
    <scope>NUCLEOTIDE SEQUENCE [LARGE SCALE GENOMIC DNA]</scope>
</reference>
<name>A0A0G1UKZ0_9BACT</name>
<accession>A0A0G1UKZ0</accession>
<keyword evidence="1" id="KW-0472">Membrane</keyword>
<gene>
    <name evidence="2" type="ORF">UY27_C0031G0005</name>
</gene>
<proteinExistence type="predicted"/>
<organism evidence="2 3">
    <name type="scientific">Candidatus Gottesmanbacteria bacterium GW2011_GWA1_48_13</name>
    <dbReference type="NCBI Taxonomy" id="1618439"/>
    <lineage>
        <taxon>Bacteria</taxon>
        <taxon>Candidatus Gottesmaniibacteriota</taxon>
    </lineage>
</organism>